<comment type="caution">
    <text evidence="1">The sequence shown here is derived from an EMBL/GenBank/DDBJ whole genome shotgun (WGS) entry which is preliminary data.</text>
</comment>
<evidence type="ECO:0000313" key="1">
    <source>
        <dbReference type="EMBL" id="EAZ93648.1"/>
    </source>
</evidence>
<keyword evidence="2" id="KW-1185">Reference proteome</keyword>
<dbReference type="Proteomes" id="UP000003781">
    <property type="component" value="Unassembled WGS sequence"/>
</dbReference>
<accession>A3IIL6</accession>
<gene>
    <name evidence="1" type="ORF">CY0110_17672</name>
</gene>
<organism evidence="1 2">
    <name type="scientific">Crocosphaera chwakensis CCY0110</name>
    <dbReference type="NCBI Taxonomy" id="391612"/>
    <lineage>
        <taxon>Bacteria</taxon>
        <taxon>Bacillati</taxon>
        <taxon>Cyanobacteriota</taxon>
        <taxon>Cyanophyceae</taxon>
        <taxon>Oscillatoriophycideae</taxon>
        <taxon>Chroococcales</taxon>
        <taxon>Aphanothecaceae</taxon>
        <taxon>Crocosphaera</taxon>
        <taxon>Crocosphaera chwakensis</taxon>
    </lineage>
</organism>
<evidence type="ECO:0000313" key="2">
    <source>
        <dbReference type="Proteomes" id="UP000003781"/>
    </source>
</evidence>
<dbReference type="EMBL" id="AAXW01000002">
    <property type="protein sequence ID" value="EAZ93648.1"/>
    <property type="molecule type" value="Genomic_DNA"/>
</dbReference>
<protein>
    <submittedName>
        <fullName evidence="1">Uncharacterized protein</fullName>
    </submittedName>
</protein>
<reference evidence="1 2" key="1">
    <citation type="submission" date="2007-03" db="EMBL/GenBank/DDBJ databases">
        <authorList>
            <person name="Stal L."/>
            <person name="Ferriera S."/>
            <person name="Johnson J."/>
            <person name="Kravitz S."/>
            <person name="Beeson K."/>
            <person name="Sutton G."/>
            <person name="Rogers Y.-H."/>
            <person name="Friedman R."/>
            <person name="Frazier M."/>
            <person name="Venter J.C."/>
        </authorList>
    </citation>
    <scope>NUCLEOTIDE SEQUENCE [LARGE SCALE GENOMIC DNA]</scope>
    <source>
        <strain evidence="1 2">CCY0110</strain>
    </source>
</reference>
<dbReference type="AlphaFoldDB" id="A3IIL6"/>
<proteinExistence type="predicted"/>
<name>A3IIL6_9CHRO</name>
<sequence>MCLTRKKVGWMLSGLLKKCNIKSKVPPTPNNLA</sequence>